<proteinExistence type="predicted"/>
<dbReference type="EMBL" id="JASPKY010000657">
    <property type="protein sequence ID" value="KAK9687166.1"/>
    <property type="molecule type" value="Genomic_DNA"/>
</dbReference>
<reference evidence="1 2" key="1">
    <citation type="journal article" date="2024" name="BMC Genomics">
        <title>De novo assembly and annotation of Popillia japonica's genome with initial clues to its potential as an invasive pest.</title>
        <authorList>
            <person name="Cucini C."/>
            <person name="Boschi S."/>
            <person name="Funari R."/>
            <person name="Cardaioli E."/>
            <person name="Iannotti N."/>
            <person name="Marturano G."/>
            <person name="Paoli F."/>
            <person name="Bruttini M."/>
            <person name="Carapelli A."/>
            <person name="Frati F."/>
            <person name="Nardi F."/>
        </authorList>
    </citation>
    <scope>NUCLEOTIDE SEQUENCE [LARGE SCALE GENOMIC DNA]</scope>
    <source>
        <strain evidence="1">DMR45628</strain>
    </source>
</reference>
<accession>A0AAW1ID25</accession>
<gene>
    <name evidence="1" type="ORF">QE152_g36653</name>
</gene>
<dbReference type="AlphaFoldDB" id="A0AAW1ID25"/>
<keyword evidence="2" id="KW-1185">Reference proteome</keyword>
<comment type="caution">
    <text evidence="1">The sequence shown here is derived from an EMBL/GenBank/DDBJ whole genome shotgun (WGS) entry which is preliminary data.</text>
</comment>
<evidence type="ECO:0000313" key="1">
    <source>
        <dbReference type="EMBL" id="KAK9687166.1"/>
    </source>
</evidence>
<name>A0AAW1ID25_POPJA</name>
<dbReference type="Proteomes" id="UP001458880">
    <property type="component" value="Unassembled WGS sequence"/>
</dbReference>
<sequence>MINEVNGDAGGGELYRALLKEYRMSIIAAKRESYAQYLTASNNMARDSRRLINYERNKTKVDLHECGISPDEFNSYFVSVAQNIIFFFFDSLNTYLGVGSEYYQNHKFKC</sequence>
<organism evidence="1 2">
    <name type="scientific">Popillia japonica</name>
    <name type="common">Japanese beetle</name>
    <dbReference type="NCBI Taxonomy" id="7064"/>
    <lineage>
        <taxon>Eukaryota</taxon>
        <taxon>Metazoa</taxon>
        <taxon>Ecdysozoa</taxon>
        <taxon>Arthropoda</taxon>
        <taxon>Hexapoda</taxon>
        <taxon>Insecta</taxon>
        <taxon>Pterygota</taxon>
        <taxon>Neoptera</taxon>
        <taxon>Endopterygota</taxon>
        <taxon>Coleoptera</taxon>
        <taxon>Polyphaga</taxon>
        <taxon>Scarabaeiformia</taxon>
        <taxon>Scarabaeidae</taxon>
        <taxon>Rutelinae</taxon>
        <taxon>Popillia</taxon>
    </lineage>
</organism>
<evidence type="ECO:0000313" key="2">
    <source>
        <dbReference type="Proteomes" id="UP001458880"/>
    </source>
</evidence>
<protein>
    <submittedName>
        <fullName evidence="1">Uncharacterized protein</fullName>
    </submittedName>
</protein>